<dbReference type="RefSeq" id="WP_205363606.1">
    <property type="nucleotide sequence ID" value="NZ_JADKYB010000030.1"/>
</dbReference>
<dbReference type="EMBL" id="JADKYB010000030">
    <property type="protein sequence ID" value="MBM9510004.1"/>
    <property type="molecule type" value="Genomic_DNA"/>
</dbReference>
<reference evidence="1 2" key="1">
    <citation type="submission" date="2021-01" db="EMBL/GenBank/DDBJ databases">
        <title>Streptomyces acididurans sp. nov., isolated from a peat swamp forest soil.</title>
        <authorList>
            <person name="Chantavorakit T."/>
            <person name="Duangmal K."/>
        </authorList>
    </citation>
    <scope>NUCLEOTIDE SEQUENCE [LARGE SCALE GENOMIC DNA]</scope>
    <source>
        <strain evidence="1 2">KK5PA1</strain>
    </source>
</reference>
<evidence type="ECO:0008006" key="3">
    <source>
        <dbReference type="Google" id="ProtNLM"/>
    </source>
</evidence>
<protein>
    <recommendedName>
        <fullName evidence="3">Secreted protein</fullName>
    </recommendedName>
</protein>
<dbReference type="Proteomes" id="UP000749040">
    <property type="component" value="Unassembled WGS sequence"/>
</dbReference>
<keyword evidence="2" id="KW-1185">Reference proteome</keyword>
<gene>
    <name evidence="1" type="ORF">ITX44_36700</name>
</gene>
<name>A0ABS2U326_9ACTN</name>
<evidence type="ECO:0000313" key="1">
    <source>
        <dbReference type="EMBL" id="MBM9510004.1"/>
    </source>
</evidence>
<comment type="caution">
    <text evidence="1">The sequence shown here is derived from an EMBL/GenBank/DDBJ whole genome shotgun (WGS) entry which is preliminary data.</text>
</comment>
<organism evidence="1 2">
    <name type="scientific">Actinacidiphila acididurans</name>
    <dbReference type="NCBI Taxonomy" id="2784346"/>
    <lineage>
        <taxon>Bacteria</taxon>
        <taxon>Bacillati</taxon>
        <taxon>Actinomycetota</taxon>
        <taxon>Actinomycetes</taxon>
        <taxon>Kitasatosporales</taxon>
        <taxon>Streptomycetaceae</taxon>
        <taxon>Actinacidiphila</taxon>
    </lineage>
</organism>
<sequence length="108" mass="12054">MSQWTTVVVAVITSAGTLGVARTARRTPRQERRDDFAAVTKRMDREFERLDGRVTRQEATIRGQAAAIVHLQGWVRALVLFVRDSGMEPPAQPPVPEEALPYLQDIGL</sequence>
<accession>A0ABS2U326</accession>
<proteinExistence type="predicted"/>
<evidence type="ECO:0000313" key="2">
    <source>
        <dbReference type="Proteomes" id="UP000749040"/>
    </source>
</evidence>